<dbReference type="PANTHER" id="PTHR23097">
    <property type="entry name" value="TUMOR NECROSIS FACTOR RECEPTOR SUPERFAMILY MEMBER"/>
    <property type="match status" value="1"/>
</dbReference>
<name>A0ABY7DZ18_MYAAR</name>
<proteinExistence type="predicted"/>
<keyword evidence="7" id="KW-0325">Glycoprotein</keyword>
<dbReference type="SUPFAM" id="SSF57586">
    <property type="entry name" value="TNF receptor-like"/>
    <property type="match status" value="2"/>
</dbReference>
<keyword evidence="4 9" id="KW-0732">Signal</keyword>
<dbReference type="CDD" id="cd00185">
    <property type="entry name" value="TNFRSF"/>
    <property type="match status" value="1"/>
</dbReference>
<feature type="disulfide bond" evidence="8">
    <location>
        <begin position="62"/>
        <end position="77"/>
    </location>
</feature>
<comment type="subcellular location">
    <subcellularLocation>
        <location evidence="1">Secreted</location>
    </subcellularLocation>
</comment>
<evidence type="ECO:0000256" key="1">
    <source>
        <dbReference type="ARBA" id="ARBA00004613"/>
    </source>
</evidence>
<evidence type="ECO:0000256" key="5">
    <source>
        <dbReference type="ARBA" id="ARBA00022737"/>
    </source>
</evidence>
<dbReference type="SMART" id="SM00208">
    <property type="entry name" value="TNFR"/>
    <property type="match status" value="2"/>
</dbReference>
<feature type="signal peptide" evidence="9">
    <location>
        <begin position="1"/>
        <end position="19"/>
    </location>
</feature>
<sequence>MESVILVVVLAVFTPGISAQFNDSYYLIEVNRETIQCKMCPPGAYWIQHCSKDGGQAICMDCPYDRFSEDYNRALYCKRCTKCKGNDKESGEVVAEACTRFHDTKCECKLGYWREKGIVGDCREVSPCKPGYGVKKMAHFLDSVNPNYNSYYTIDESLGHFNVLKCCKGDTAIMIRNNIGCKISKISTIEYQRSRLFLTKVPTYLFCIYMPSCSDIELFKETLKDVCALFNFYSRMGNVILAGDFNAHINSQLSPKSSTPKSRISTEFIAKTPPLRR</sequence>
<evidence type="ECO:0000256" key="7">
    <source>
        <dbReference type="ARBA" id="ARBA00023180"/>
    </source>
</evidence>
<evidence type="ECO:0000259" key="10">
    <source>
        <dbReference type="PROSITE" id="PS50050"/>
    </source>
</evidence>
<dbReference type="EMBL" id="CP111015">
    <property type="protein sequence ID" value="WAR01911.1"/>
    <property type="molecule type" value="Genomic_DNA"/>
</dbReference>
<dbReference type="PANTHER" id="PTHR23097:SF181">
    <property type="entry name" value="CASPASE-8-LIKE"/>
    <property type="match status" value="1"/>
</dbReference>
<evidence type="ECO:0000313" key="12">
    <source>
        <dbReference type="Proteomes" id="UP001164746"/>
    </source>
</evidence>
<protein>
    <submittedName>
        <fullName evidence="11">TNR1B-like protein</fullName>
    </submittedName>
</protein>
<evidence type="ECO:0000256" key="6">
    <source>
        <dbReference type="ARBA" id="ARBA00023157"/>
    </source>
</evidence>
<feature type="domain" description="TNFR-Cys" evidence="10">
    <location>
        <begin position="61"/>
        <end position="106"/>
    </location>
</feature>
<organism evidence="11 12">
    <name type="scientific">Mya arenaria</name>
    <name type="common">Soft-shell clam</name>
    <dbReference type="NCBI Taxonomy" id="6604"/>
    <lineage>
        <taxon>Eukaryota</taxon>
        <taxon>Metazoa</taxon>
        <taxon>Spiralia</taxon>
        <taxon>Lophotrochozoa</taxon>
        <taxon>Mollusca</taxon>
        <taxon>Bivalvia</taxon>
        <taxon>Autobranchia</taxon>
        <taxon>Heteroconchia</taxon>
        <taxon>Euheterodonta</taxon>
        <taxon>Imparidentia</taxon>
        <taxon>Neoheterodontei</taxon>
        <taxon>Myida</taxon>
        <taxon>Myoidea</taxon>
        <taxon>Myidae</taxon>
        <taxon>Mya</taxon>
    </lineage>
</organism>
<dbReference type="PROSITE" id="PS50050">
    <property type="entry name" value="TNFR_NGFR_2"/>
    <property type="match status" value="1"/>
</dbReference>
<gene>
    <name evidence="11" type="ORF">MAR_008469</name>
</gene>
<dbReference type="InterPro" id="IPR036691">
    <property type="entry name" value="Endo/exonu/phosph_ase_sf"/>
</dbReference>
<dbReference type="Pfam" id="PF00020">
    <property type="entry name" value="TNFR_c6"/>
    <property type="match status" value="1"/>
</dbReference>
<dbReference type="Gene3D" id="2.10.50.10">
    <property type="entry name" value="Tumor Necrosis Factor Receptor, subunit A, domain 2"/>
    <property type="match status" value="2"/>
</dbReference>
<dbReference type="InterPro" id="IPR001368">
    <property type="entry name" value="TNFR/NGFR_Cys_rich_reg"/>
</dbReference>
<evidence type="ECO:0000256" key="8">
    <source>
        <dbReference type="PROSITE-ProRule" id="PRU00206"/>
    </source>
</evidence>
<dbReference type="SUPFAM" id="SSF56219">
    <property type="entry name" value="DNase I-like"/>
    <property type="match status" value="1"/>
</dbReference>
<keyword evidence="6 8" id="KW-1015">Disulfide bond</keyword>
<comment type="caution">
    <text evidence="8">Lacks conserved residue(s) required for the propagation of feature annotation.</text>
</comment>
<accession>A0ABY7DZ18</accession>
<evidence type="ECO:0000256" key="4">
    <source>
        <dbReference type="ARBA" id="ARBA00022729"/>
    </source>
</evidence>
<feature type="repeat" description="TNFR-Cys" evidence="8">
    <location>
        <begin position="61"/>
        <end position="106"/>
    </location>
</feature>
<keyword evidence="12" id="KW-1185">Reference proteome</keyword>
<feature type="chain" id="PRO_5047351742" evidence="9">
    <location>
        <begin position="20"/>
        <end position="277"/>
    </location>
</feature>
<keyword evidence="3" id="KW-0053">Apoptosis</keyword>
<reference evidence="11" key="1">
    <citation type="submission" date="2022-11" db="EMBL/GenBank/DDBJ databases">
        <title>Centuries of genome instability and evolution in soft-shell clam transmissible cancer (bioRxiv).</title>
        <authorList>
            <person name="Hart S.F.M."/>
            <person name="Yonemitsu M.A."/>
            <person name="Giersch R.M."/>
            <person name="Beal B.F."/>
            <person name="Arriagada G."/>
            <person name="Davis B.W."/>
            <person name="Ostrander E.A."/>
            <person name="Goff S.P."/>
            <person name="Metzger M.J."/>
        </authorList>
    </citation>
    <scope>NUCLEOTIDE SEQUENCE</scope>
    <source>
        <strain evidence="11">MELC-2E11</strain>
        <tissue evidence="11">Siphon/mantle</tissue>
    </source>
</reference>
<evidence type="ECO:0000256" key="9">
    <source>
        <dbReference type="SAM" id="SignalP"/>
    </source>
</evidence>
<keyword evidence="5" id="KW-0677">Repeat</keyword>
<dbReference type="Gene3D" id="3.60.10.10">
    <property type="entry name" value="Endonuclease/exonuclease/phosphatase"/>
    <property type="match status" value="1"/>
</dbReference>
<evidence type="ECO:0000256" key="2">
    <source>
        <dbReference type="ARBA" id="ARBA00022525"/>
    </source>
</evidence>
<dbReference type="InterPro" id="IPR052459">
    <property type="entry name" value="TNFRSF_decoy_receptor"/>
</dbReference>
<dbReference type="Proteomes" id="UP001164746">
    <property type="component" value="Chromosome 4"/>
</dbReference>
<evidence type="ECO:0000256" key="3">
    <source>
        <dbReference type="ARBA" id="ARBA00022703"/>
    </source>
</evidence>
<keyword evidence="2" id="KW-0964">Secreted</keyword>
<evidence type="ECO:0000313" key="11">
    <source>
        <dbReference type="EMBL" id="WAR01911.1"/>
    </source>
</evidence>